<reference evidence="1" key="1">
    <citation type="submission" date="2019-04" db="EMBL/GenBank/DDBJ databases">
        <title>Friends and foes A comparative genomics study of 23 Aspergillus species from section Flavi.</title>
        <authorList>
            <consortium name="DOE Joint Genome Institute"/>
            <person name="Kjaerbolling I."/>
            <person name="Vesth T."/>
            <person name="Frisvad J.C."/>
            <person name="Nybo J.L."/>
            <person name="Theobald S."/>
            <person name="Kildgaard S."/>
            <person name="Isbrandt T."/>
            <person name="Kuo A."/>
            <person name="Sato A."/>
            <person name="Lyhne E.K."/>
            <person name="Kogle M.E."/>
            <person name="Wiebenga A."/>
            <person name="Kun R.S."/>
            <person name="Lubbers R.J."/>
            <person name="Makela M.R."/>
            <person name="Barry K."/>
            <person name="Chovatia M."/>
            <person name="Clum A."/>
            <person name="Daum C."/>
            <person name="Haridas S."/>
            <person name="He G."/>
            <person name="LaButti K."/>
            <person name="Lipzen A."/>
            <person name="Mondo S."/>
            <person name="Riley R."/>
            <person name="Salamov A."/>
            <person name="Simmons B.A."/>
            <person name="Magnuson J.K."/>
            <person name="Henrissat B."/>
            <person name="Mortensen U.H."/>
            <person name="Larsen T.O."/>
            <person name="Devries R.P."/>
            <person name="Grigoriev I.V."/>
            <person name="Machida M."/>
            <person name="Baker S.E."/>
            <person name="Andersen M.R."/>
        </authorList>
    </citation>
    <scope>NUCLEOTIDE SEQUENCE</scope>
    <source>
        <strain evidence="1">CBS 117612</strain>
    </source>
</reference>
<gene>
    <name evidence="1" type="ORF">BDV24DRAFT_170322</name>
</gene>
<evidence type="ECO:0000313" key="1">
    <source>
        <dbReference type="EMBL" id="KAE8334313.1"/>
    </source>
</evidence>
<sequence>MASEYLNQPNLNIKTYRSEDTFYEALSKIMGLRKIYIRHRFIFVEGKDMVSILRGLGAEEADFERLKAISDQAGPDPTLDYRTVSFGRYCLDFKTRGIRRLEQQPYTLTVEEDYKRHDSGIPRTFTETPTAMQSNTVVQALIVFKAVLFHDVSITPRDRLDYSSPLWVCMVFNARTFTDKSKDIFCEPALEGVHSDGSDHTMTVFLNSENMRSDSAVNFLHDNREMTGVPVSEVKPVLIKKLVQHRDFLDTLVFADNDHKHSVTSLYPACPSSIARRDMLVVFTRRPKTEGHVSGYGDSMASYSTCPMQIPLWLP</sequence>
<dbReference type="OrthoDB" id="5307791at2759"/>
<dbReference type="AlphaFoldDB" id="A0A5N6XNM2"/>
<dbReference type="Proteomes" id="UP000325558">
    <property type="component" value="Unassembled WGS sequence"/>
</dbReference>
<dbReference type="EMBL" id="ML737303">
    <property type="protein sequence ID" value="KAE8334313.1"/>
    <property type="molecule type" value="Genomic_DNA"/>
</dbReference>
<dbReference type="GO" id="GO:0051213">
    <property type="term" value="F:dioxygenase activity"/>
    <property type="evidence" value="ECO:0007669"/>
    <property type="project" value="InterPro"/>
</dbReference>
<proteinExistence type="predicted"/>
<dbReference type="Gene3D" id="2.60.120.620">
    <property type="entry name" value="q2cbj1_9rhob like domain"/>
    <property type="match status" value="1"/>
</dbReference>
<organism evidence="1">
    <name type="scientific">Aspergillus arachidicola</name>
    <dbReference type="NCBI Taxonomy" id="656916"/>
    <lineage>
        <taxon>Eukaryota</taxon>
        <taxon>Fungi</taxon>
        <taxon>Dikarya</taxon>
        <taxon>Ascomycota</taxon>
        <taxon>Pezizomycotina</taxon>
        <taxon>Eurotiomycetes</taxon>
        <taxon>Eurotiomycetidae</taxon>
        <taxon>Eurotiales</taxon>
        <taxon>Aspergillaceae</taxon>
        <taxon>Aspergillus</taxon>
        <taxon>Aspergillus subgen. Circumdati</taxon>
    </lineage>
</organism>
<name>A0A5N6XNM2_9EURO</name>
<accession>A0A5N6XNM2</accession>
<dbReference type="InterPro" id="IPR018724">
    <property type="entry name" value="2OG-Fe_dioxygenase"/>
</dbReference>
<protein>
    <recommendedName>
        <fullName evidence="2">2OG-Fe dioxygenase-domain-containing protein</fullName>
    </recommendedName>
</protein>
<evidence type="ECO:0008006" key="2">
    <source>
        <dbReference type="Google" id="ProtNLM"/>
    </source>
</evidence>
<dbReference type="Pfam" id="PF10014">
    <property type="entry name" value="2OG-Fe_Oxy_2"/>
    <property type="match status" value="1"/>
</dbReference>